<dbReference type="InterPro" id="IPR000571">
    <property type="entry name" value="Znf_CCCH"/>
</dbReference>
<sequence length="361" mass="39668">MASQTCIKNKSVPSEEAKATKKEAKARKKITQERIALGVKKLKLKPPVAPRPKPIIFCRHHLKGRCHEGEQCKFSHDTTPETKSLPCCYFATQSCMKGDDCPYDHDLSKYPCNNFVTKGFCHRGDTCLFSHKGTPQAASDRPVANVTTSSSNIAAASSSFEALNVKSGVKENDLSKNQEKMDSQTCIKNKSVPSKEAKARKKPCRYLATQSCMKGDDCPYDHDLLKYPCINFVTNGFCHMGDKCLFSHKAASDRPGENVTISSSNTAAASVLPQKSNKQTVRQAIARLQGIQPRVSSSSTFLKPSSQSNQKNSTVASSSKINEHATPPQLPPLRKPSVVPKGMSFLSFYKTTQEEDTSKKL</sequence>
<dbReference type="GO" id="GO:0005634">
    <property type="term" value="C:nucleus"/>
    <property type="evidence" value="ECO:0007669"/>
    <property type="project" value="TreeGrafter"/>
</dbReference>
<dbReference type="RefSeq" id="XP_018470393.2">
    <property type="nucleotide sequence ID" value="XM_018614891.2"/>
</dbReference>
<dbReference type="GeneID" id="108842082"/>
<dbReference type="GO" id="GO:0003723">
    <property type="term" value="F:RNA binding"/>
    <property type="evidence" value="ECO:0007669"/>
    <property type="project" value="InterPro"/>
</dbReference>
<evidence type="ECO:0000256" key="1">
    <source>
        <dbReference type="ARBA" id="ARBA00022723"/>
    </source>
</evidence>
<feature type="domain" description="C3H1-type" evidence="7">
    <location>
        <begin position="111"/>
        <end position="134"/>
    </location>
</feature>
<feature type="zinc finger region" description="C3H1-type" evidence="5">
    <location>
        <begin position="52"/>
        <end position="79"/>
    </location>
</feature>
<keyword evidence="1 5" id="KW-0479">Metal-binding</keyword>
<feature type="zinc finger region" description="C3H1-type" evidence="5">
    <location>
        <begin position="228"/>
        <end position="251"/>
    </location>
</feature>
<keyword evidence="3 5" id="KW-0863">Zinc-finger</keyword>
<dbReference type="InterPro" id="IPR045124">
    <property type="entry name" value="Su(sable)-like"/>
</dbReference>
<proteinExistence type="predicted"/>
<feature type="region of interest" description="Disordered" evidence="6">
    <location>
        <begin position="1"/>
        <end position="28"/>
    </location>
</feature>
<dbReference type="AlphaFoldDB" id="A0A6J0MEL3"/>
<evidence type="ECO:0000256" key="2">
    <source>
        <dbReference type="ARBA" id="ARBA00022737"/>
    </source>
</evidence>
<evidence type="ECO:0000256" key="4">
    <source>
        <dbReference type="ARBA" id="ARBA00022833"/>
    </source>
</evidence>
<feature type="compositionally biased region" description="Polar residues" evidence="6">
    <location>
        <begin position="1"/>
        <end position="12"/>
    </location>
</feature>
<dbReference type="SMART" id="SM00356">
    <property type="entry name" value="ZnF_C3H1"/>
    <property type="match status" value="5"/>
</dbReference>
<feature type="zinc finger region" description="C3H1-type" evidence="5">
    <location>
        <begin position="81"/>
        <end position="108"/>
    </location>
</feature>
<dbReference type="GO" id="GO:0045892">
    <property type="term" value="P:negative regulation of DNA-templated transcription"/>
    <property type="evidence" value="ECO:0007669"/>
    <property type="project" value="InterPro"/>
</dbReference>
<feature type="domain" description="C3H1-type" evidence="7">
    <location>
        <begin position="81"/>
        <end position="108"/>
    </location>
</feature>
<dbReference type="InterPro" id="IPR036855">
    <property type="entry name" value="Znf_CCCH_sf"/>
</dbReference>
<dbReference type="Gene3D" id="4.10.1000.10">
    <property type="entry name" value="Zinc finger, CCCH-type"/>
    <property type="match status" value="2"/>
</dbReference>
<keyword evidence="8" id="KW-1185">Reference proteome</keyword>
<dbReference type="Proteomes" id="UP000504610">
    <property type="component" value="Chromosome 2"/>
</dbReference>
<reference evidence="9" key="2">
    <citation type="submission" date="2025-08" db="UniProtKB">
        <authorList>
            <consortium name="RefSeq"/>
        </authorList>
    </citation>
    <scope>IDENTIFICATION</scope>
    <source>
        <tissue evidence="9">Leaf</tissue>
    </source>
</reference>
<dbReference type="KEGG" id="rsz:108842082"/>
<name>A0A6J0MEL3_RAPSA</name>
<feature type="domain" description="C3H1-type" evidence="7">
    <location>
        <begin position="228"/>
        <end position="251"/>
    </location>
</feature>
<reference evidence="8" key="1">
    <citation type="journal article" date="2019" name="Database">
        <title>The radish genome database (RadishGD): an integrated information resource for radish genomics.</title>
        <authorList>
            <person name="Yu H.J."/>
            <person name="Baek S."/>
            <person name="Lee Y.J."/>
            <person name="Cho A."/>
            <person name="Mun J.H."/>
        </authorList>
    </citation>
    <scope>NUCLEOTIDE SEQUENCE [LARGE SCALE GENOMIC DNA]</scope>
    <source>
        <strain evidence="8">cv. WK10039</strain>
    </source>
</reference>
<feature type="domain" description="C3H1-type" evidence="7">
    <location>
        <begin position="52"/>
        <end position="79"/>
    </location>
</feature>
<feature type="zinc finger region" description="C3H1-type" evidence="5">
    <location>
        <begin position="198"/>
        <end position="225"/>
    </location>
</feature>
<evidence type="ECO:0000259" key="7">
    <source>
        <dbReference type="PROSITE" id="PS50103"/>
    </source>
</evidence>
<feature type="zinc finger region" description="C3H1-type" evidence="5">
    <location>
        <begin position="111"/>
        <end position="134"/>
    </location>
</feature>
<keyword evidence="4 5" id="KW-0862">Zinc</keyword>
<dbReference type="PANTHER" id="PTHR13119:SF12">
    <property type="entry name" value="PROTEIN SUPPRESSOR OF SABLE"/>
    <property type="match status" value="1"/>
</dbReference>
<dbReference type="SUPFAM" id="SSF90229">
    <property type="entry name" value="CCCH zinc finger"/>
    <property type="match status" value="4"/>
</dbReference>
<evidence type="ECO:0000256" key="5">
    <source>
        <dbReference type="PROSITE-ProRule" id="PRU00723"/>
    </source>
</evidence>
<dbReference type="PANTHER" id="PTHR13119">
    <property type="entry name" value="ZINC FINGER CCCH DOMAIN-CONTAINING PROTEI"/>
    <property type="match status" value="1"/>
</dbReference>
<organism evidence="8 9">
    <name type="scientific">Raphanus sativus</name>
    <name type="common">Radish</name>
    <name type="synonym">Raphanus raphanistrum var. sativus</name>
    <dbReference type="NCBI Taxonomy" id="3726"/>
    <lineage>
        <taxon>Eukaryota</taxon>
        <taxon>Viridiplantae</taxon>
        <taxon>Streptophyta</taxon>
        <taxon>Embryophyta</taxon>
        <taxon>Tracheophyta</taxon>
        <taxon>Spermatophyta</taxon>
        <taxon>Magnoliopsida</taxon>
        <taxon>eudicotyledons</taxon>
        <taxon>Gunneridae</taxon>
        <taxon>Pentapetalae</taxon>
        <taxon>rosids</taxon>
        <taxon>malvids</taxon>
        <taxon>Brassicales</taxon>
        <taxon>Brassicaceae</taxon>
        <taxon>Brassiceae</taxon>
        <taxon>Raphanus</taxon>
    </lineage>
</organism>
<accession>A0A6J0MEL3</accession>
<gene>
    <name evidence="9" type="primary">LOC108842082</name>
</gene>
<dbReference type="PROSITE" id="PS50103">
    <property type="entry name" value="ZF_C3H1"/>
    <property type="match status" value="5"/>
</dbReference>
<evidence type="ECO:0000256" key="3">
    <source>
        <dbReference type="ARBA" id="ARBA00022771"/>
    </source>
</evidence>
<feature type="compositionally biased region" description="Basic and acidic residues" evidence="6">
    <location>
        <begin position="13"/>
        <end position="23"/>
    </location>
</feature>
<evidence type="ECO:0000313" key="9">
    <source>
        <dbReference type="RefSeq" id="XP_018470393.2"/>
    </source>
</evidence>
<protein>
    <submittedName>
        <fullName evidence="9">Zinc finger CCCH domain-containing protein 65-like</fullName>
    </submittedName>
</protein>
<keyword evidence="2" id="KW-0677">Repeat</keyword>
<dbReference type="Pfam" id="PF14608">
    <property type="entry name" value="zf-CCCH_2"/>
    <property type="match status" value="5"/>
</dbReference>
<dbReference type="GO" id="GO:0008270">
    <property type="term" value="F:zinc ion binding"/>
    <property type="evidence" value="ECO:0007669"/>
    <property type="project" value="UniProtKB-KW"/>
</dbReference>
<feature type="region of interest" description="Disordered" evidence="6">
    <location>
        <begin position="296"/>
        <end position="338"/>
    </location>
</feature>
<feature type="domain" description="C3H1-type" evidence="7">
    <location>
        <begin position="198"/>
        <end position="225"/>
    </location>
</feature>
<dbReference type="OrthoDB" id="411372at2759"/>
<feature type="compositionally biased region" description="Polar residues" evidence="6">
    <location>
        <begin position="296"/>
        <end position="320"/>
    </location>
</feature>
<evidence type="ECO:0000256" key="6">
    <source>
        <dbReference type="SAM" id="MobiDB-lite"/>
    </source>
</evidence>
<evidence type="ECO:0000313" key="8">
    <source>
        <dbReference type="Proteomes" id="UP000504610"/>
    </source>
</evidence>